<reference evidence="4" key="1">
    <citation type="journal article" date="2015" name="PLoS Genet.">
        <title>Genome Sequence and Transcriptome Analyses of Chrysochromulina tobin: Metabolic Tools for Enhanced Algal Fitness in the Prominent Order Prymnesiales (Haptophyceae).</title>
        <authorList>
            <person name="Hovde B.T."/>
            <person name="Deodato C.R."/>
            <person name="Hunsperger H.M."/>
            <person name="Ryken S.A."/>
            <person name="Yost W."/>
            <person name="Jha R.K."/>
            <person name="Patterson J."/>
            <person name="Monnat R.J. Jr."/>
            <person name="Barlow S.B."/>
            <person name="Starkenburg S.R."/>
            <person name="Cattolico R.A."/>
        </authorList>
    </citation>
    <scope>NUCLEOTIDE SEQUENCE</scope>
    <source>
        <strain evidence="4">CCMP291</strain>
    </source>
</reference>
<feature type="coiled-coil region" evidence="1">
    <location>
        <begin position="85"/>
        <end position="133"/>
    </location>
</feature>
<dbReference type="AlphaFoldDB" id="A0A0M0J6Z3"/>
<feature type="compositionally biased region" description="Acidic residues" evidence="2">
    <location>
        <begin position="169"/>
        <end position="182"/>
    </location>
</feature>
<evidence type="ECO:0000313" key="3">
    <source>
        <dbReference type="EMBL" id="KOO22107.1"/>
    </source>
</evidence>
<protein>
    <submittedName>
        <fullName evidence="3">Uncharacterized protein</fullName>
    </submittedName>
</protein>
<feature type="compositionally biased region" description="Low complexity" evidence="2">
    <location>
        <begin position="490"/>
        <end position="521"/>
    </location>
</feature>
<comment type="caution">
    <text evidence="3">The sequence shown here is derived from an EMBL/GenBank/DDBJ whole genome shotgun (WGS) entry which is preliminary data.</text>
</comment>
<feature type="region of interest" description="Disordered" evidence="2">
    <location>
        <begin position="483"/>
        <end position="533"/>
    </location>
</feature>
<evidence type="ECO:0000256" key="1">
    <source>
        <dbReference type="SAM" id="Coils"/>
    </source>
</evidence>
<evidence type="ECO:0000256" key="2">
    <source>
        <dbReference type="SAM" id="MobiDB-lite"/>
    </source>
</evidence>
<gene>
    <name evidence="3" type="ORF">Ctob_000984</name>
</gene>
<dbReference type="PROSITE" id="PS50096">
    <property type="entry name" value="IQ"/>
    <property type="match status" value="1"/>
</dbReference>
<organism evidence="3 4">
    <name type="scientific">Chrysochromulina tobinii</name>
    <dbReference type="NCBI Taxonomy" id="1460289"/>
    <lineage>
        <taxon>Eukaryota</taxon>
        <taxon>Haptista</taxon>
        <taxon>Haptophyta</taxon>
        <taxon>Prymnesiophyceae</taxon>
        <taxon>Prymnesiales</taxon>
        <taxon>Chrysochromulinaceae</taxon>
        <taxon>Chrysochromulina</taxon>
    </lineage>
</organism>
<proteinExistence type="predicted"/>
<dbReference type="Proteomes" id="UP000037460">
    <property type="component" value="Unassembled WGS sequence"/>
</dbReference>
<feature type="region of interest" description="Disordered" evidence="2">
    <location>
        <begin position="714"/>
        <end position="739"/>
    </location>
</feature>
<evidence type="ECO:0000313" key="4">
    <source>
        <dbReference type="Proteomes" id="UP000037460"/>
    </source>
</evidence>
<dbReference type="EMBL" id="JWZX01003310">
    <property type="protein sequence ID" value="KOO22107.1"/>
    <property type="molecule type" value="Genomic_DNA"/>
</dbReference>
<accession>A0A0M0J6Z3</accession>
<feature type="region of interest" description="Disordered" evidence="2">
    <location>
        <begin position="1"/>
        <end position="36"/>
    </location>
</feature>
<sequence>MDPSQRRPHQPPGFQDGTSSYRRPHQLPALQEGTSSYLSPEAKVQLLNKYGNLSAPPHIRSVAALYESSAAARLAPPASHPGRNCERCEERCKQLDMRVAQLEHRTMILTNALRHQEEQNQRMSAALEELMAKTAALPLPRAAASGGLAGILGLTHDGGGGAVDAGSMVDEDEADEDEADEAPDDELALLDEDGNVAAVGLEALAGMASVSAEESAMAGVGEAGTVNVPGRGMKQTRGMKQVSLQLQYREPVVFACVVPTRPGSASPSPHSPTAPRGGAAALGFSSVGSGAVSGVEKARWASGAVSSVVCVPFKNSTSFTLQLVPPAGMDVTIAYLVLEAGAHTLDGGACLGAGETARPASTPSMQVLTTAPGPFPTGARLIAGETALAEGDTHAARFDMYVETDEEGADAFPPALPSMQVLTTAPSLPHRYVETDEEGADAFERTPCLLFTLQGGDTGLRATCTEASAGGFSLSLLPDGAGPKGGRAGAGATHSSAAAADPSSSGVHSSGVHSGVHSGGSIDPAPAEAEQEQTDAAVKLQARVRGRRVRRHLGVPAARSAVASTSMLGAPAARSAVVAWVAVDAEGGDGMLSGTIQAAIGASHDLSFEVDYPEVPLLLYAAIGGGAAGLLARPRCAKLDARGASLALETANDTANAAAAAAARDAGAITDAAGAPEVQVLATAPEMTLAWLALPQGKLYALADGTDDEVEASHLEQAQEEGMGIGDEGDAAGQRDVPP</sequence>
<name>A0A0M0J6Z3_9EUKA</name>
<feature type="region of interest" description="Disordered" evidence="2">
    <location>
        <begin position="162"/>
        <end position="182"/>
    </location>
</feature>
<keyword evidence="1" id="KW-0175">Coiled coil</keyword>
<keyword evidence="4" id="KW-1185">Reference proteome</keyword>